<keyword evidence="3" id="KW-1185">Reference proteome</keyword>
<evidence type="ECO:0000313" key="2">
    <source>
        <dbReference type="EMBL" id="GAA1387172.1"/>
    </source>
</evidence>
<evidence type="ECO:0000313" key="3">
    <source>
        <dbReference type="Proteomes" id="UP001499863"/>
    </source>
</evidence>
<accession>A0ABN1XPX9</accession>
<sequence>MDPGINRTRRPAGERSTGGASSSVRRWSAEVGVLMVTGHPRHPGCEWSCGRFVRLFERVDGISPVYANAAGRERPPSGHRSTVKPSPAIGGREGPIINVEYTIQS</sequence>
<gene>
    <name evidence="2" type="ORF">GCM10009639_11930</name>
</gene>
<feature type="region of interest" description="Disordered" evidence="1">
    <location>
        <begin position="1"/>
        <end position="24"/>
    </location>
</feature>
<name>A0ABN1XPX9_9ACTN</name>
<organism evidence="2 3">
    <name type="scientific">Kitasatospora putterlickiae</name>
    <dbReference type="NCBI Taxonomy" id="221725"/>
    <lineage>
        <taxon>Bacteria</taxon>
        <taxon>Bacillati</taxon>
        <taxon>Actinomycetota</taxon>
        <taxon>Actinomycetes</taxon>
        <taxon>Kitasatosporales</taxon>
        <taxon>Streptomycetaceae</taxon>
        <taxon>Kitasatospora</taxon>
    </lineage>
</organism>
<comment type="caution">
    <text evidence="2">The sequence shown here is derived from an EMBL/GenBank/DDBJ whole genome shotgun (WGS) entry which is preliminary data.</text>
</comment>
<protein>
    <submittedName>
        <fullName evidence="2">Uncharacterized protein</fullName>
    </submittedName>
</protein>
<dbReference type="EMBL" id="BAAAKJ010000056">
    <property type="protein sequence ID" value="GAA1387172.1"/>
    <property type="molecule type" value="Genomic_DNA"/>
</dbReference>
<proteinExistence type="predicted"/>
<dbReference type="Proteomes" id="UP001499863">
    <property type="component" value="Unassembled WGS sequence"/>
</dbReference>
<reference evidence="2 3" key="1">
    <citation type="journal article" date="2019" name="Int. J. Syst. Evol. Microbiol.">
        <title>The Global Catalogue of Microorganisms (GCM) 10K type strain sequencing project: providing services to taxonomists for standard genome sequencing and annotation.</title>
        <authorList>
            <consortium name="The Broad Institute Genomics Platform"/>
            <consortium name="The Broad Institute Genome Sequencing Center for Infectious Disease"/>
            <person name="Wu L."/>
            <person name="Ma J."/>
        </authorList>
    </citation>
    <scope>NUCLEOTIDE SEQUENCE [LARGE SCALE GENOMIC DNA]</scope>
    <source>
        <strain evidence="2 3">JCM 12393</strain>
    </source>
</reference>
<feature type="region of interest" description="Disordered" evidence="1">
    <location>
        <begin position="68"/>
        <end position="93"/>
    </location>
</feature>
<evidence type="ECO:0000256" key="1">
    <source>
        <dbReference type="SAM" id="MobiDB-lite"/>
    </source>
</evidence>